<evidence type="ECO:0000256" key="8">
    <source>
        <dbReference type="ARBA" id="ARBA00022763"/>
    </source>
</evidence>
<evidence type="ECO:0000256" key="10">
    <source>
        <dbReference type="ARBA" id="ARBA00023004"/>
    </source>
</evidence>
<name>A0ABS7BW43_9BACL</name>
<keyword evidence="16" id="KW-1185">Reference proteome</keyword>
<comment type="caution">
    <text evidence="15">The sequence shown here is derived from an EMBL/GenBank/DDBJ whole genome shotgun (WGS) entry which is preliminary data.</text>
</comment>
<dbReference type="InterPro" id="IPR004035">
    <property type="entry name" value="Endouclease-III_FeS-bd_BS"/>
</dbReference>
<gene>
    <name evidence="15" type="ORF">K0U00_02270</name>
</gene>
<keyword evidence="6" id="KW-0004">4Fe-4S</keyword>
<feature type="domain" description="HhH-GPD" evidence="14">
    <location>
        <begin position="40"/>
        <end position="192"/>
    </location>
</feature>
<evidence type="ECO:0000256" key="5">
    <source>
        <dbReference type="ARBA" id="ARBA00022023"/>
    </source>
</evidence>
<dbReference type="InterPro" id="IPR023170">
    <property type="entry name" value="HhH_base_excis_C"/>
</dbReference>
<dbReference type="InterPro" id="IPR000445">
    <property type="entry name" value="HhH_motif"/>
</dbReference>
<keyword evidence="9" id="KW-0378">Hydrolase</keyword>
<keyword evidence="12" id="KW-0234">DNA repair</keyword>
<dbReference type="PANTHER" id="PTHR42944">
    <property type="entry name" value="ADENINE DNA GLYCOSYLASE"/>
    <property type="match status" value="1"/>
</dbReference>
<dbReference type="InterPro" id="IPR003265">
    <property type="entry name" value="HhH-GPD_domain"/>
</dbReference>
<dbReference type="InterPro" id="IPR011257">
    <property type="entry name" value="DNA_glycosylase"/>
</dbReference>
<evidence type="ECO:0000256" key="4">
    <source>
        <dbReference type="ARBA" id="ARBA00012045"/>
    </source>
</evidence>
<evidence type="ECO:0000256" key="12">
    <source>
        <dbReference type="ARBA" id="ARBA00023204"/>
    </source>
</evidence>
<dbReference type="RefSeq" id="WP_210044645.1">
    <property type="nucleotide sequence ID" value="NZ_JBHLVU010000077.1"/>
</dbReference>
<dbReference type="EMBL" id="JAHZIK010000022">
    <property type="protein sequence ID" value="MBW7452868.1"/>
    <property type="molecule type" value="Genomic_DNA"/>
</dbReference>
<dbReference type="SUPFAM" id="SSF48150">
    <property type="entry name" value="DNA-glycosylase"/>
    <property type="match status" value="1"/>
</dbReference>
<dbReference type="Pfam" id="PF00730">
    <property type="entry name" value="HhH-GPD"/>
    <property type="match status" value="1"/>
</dbReference>
<protein>
    <recommendedName>
        <fullName evidence="5">Adenine DNA glycosylase</fullName>
        <ecNumber evidence="4">3.2.2.31</ecNumber>
    </recommendedName>
</protein>
<evidence type="ECO:0000256" key="1">
    <source>
        <dbReference type="ARBA" id="ARBA00000843"/>
    </source>
</evidence>
<dbReference type="Pfam" id="PF00633">
    <property type="entry name" value="HHH"/>
    <property type="match status" value="1"/>
</dbReference>
<evidence type="ECO:0000313" key="16">
    <source>
        <dbReference type="Proteomes" id="UP001519887"/>
    </source>
</evidence>
<evidence type="ECO:0000256" key="2">
    <source>
        <dbReference type="ARBA" id="ARBA00001966"/>
    </source>
</evidence>
<keyword evidence="10" id="KW-0408">Iron</keyword>
<keyword evidence="7" id="KW-0479">Metal-binding</keyword>
<comment type="catalytic activity">
    <reaction evidence="1">
        <text>Hydrolyzes free adenine bases from 7,8-dihydro-8-oxoguanine:adenine mismatched double-stranded DNA, leaving an apurinic site.</text>
        <dbReference type="EC" id="3.2.2.31"/>
    </reaction>
</comment>
<comment type="cofactor">
    <cofactor evidence="2">
        <name>[4Fe-4S] cluster</name>
        <dbReference type="ChEBI" id="CHEBI:49883"/>
    </cofactor>
</comment>
<evidence type="ECO:0000256" key="11">
    <source>
        <dbReference type="ARBA" id="ARBA00023014"/>
    </source>
</evidence>
<organism evidence="15 16">
    <name type="scientific">Paenibacillus sepulcri</name>
    <dbReference type="NCBI Taxonomy" id="359917"/>
    <lineage>
        <taxon>Bacteria</taxon>
        <taxon>Bacillati</taxon>
        <taxon>Bacillota</taxon>
        <taxon>Bacilli</taxon>
        <taxon>Bacillales</taxon>
        <taxon>Paenibacillaceae</taxon>
        <taxon>Paenibacillus</taxon>
    </lineage>
</organism>
<evidence type="ECO:0000256" key="6">
    <source>
        <dbReference type="ARBA" id="ARBA00022485"/>
    </source>
</evidence>
<dbReference type="SMART" id="SM00478">
    <property type="entry name" value="ENDO3c"/>
    <property type="match status" value="1"/>
</dbReference>
<dbReference type="EC" id="3.2.2.31" evidence="4"/>
<dbReference type="Gene3D" id="1.10.340.30">
    <property type="entry name" value="Hypothetical protein, domain 2"/>
    <property type="match status" value="1"/>
</dbReference>
<evidence type="ECO:0000256" key="9">
    <source>
        <dbReference type="ARBA" id="ARBA00022801"/>
    </source>
</evidence>
<dbReference type="CDD" id="cd00056">
    <property type="entry name" value="ENDO3c"/>
    <property type="match status" value="1"/>
</dbReference>
<keyword evidence="8" id="KW-0227">DNA damage</keyword>
<reference evidence="15 16" key="1">
    <citation type="submission" date="2021-07" db="EMBL/GenBank/DDBJ databases">
        <title>Paenibacillus radiodurans sp. nov., isolated from the southeastern edge of Tengger Desert.</title>
        <authorList>
            <person name="Zhang G."/>
        </authorList>
    </citation>
    <scope>NUCLEOTIDE SEQUENCE [LARGE SCALE GENOMIC DNA]</scope>
    <source>
        <strain evidence="15 16">CCM 7311</strain>
    </source>
</reference>
<evidence type="ECO:0000256" key="13">
    <source>
        <dbReference type="ARBA" id="ARBA00023295"/>
    </source>
</evidence>
<evidence type="ECO:0000256" key="7">
    <source>
        <dbReference type="ARBA" id="ARBA00022723"/>
    </source>
</evidence>
<proteinExistence type="inferred from homology"/>
<dbReference type="Proteomes" id="UP001519887">
    <property type="component" value="Unassembled WGS sequence"/>
</dbReference>
<dbReference type="Gene3D" id="1.10.1670.10">
    <property type="entry name" value="Helix-hairpin-Helix base-excision DNA repair enzymes (C-terminal)"/>
    <property type="match status" value="1"/>
</dbReference>
<evidence type="ECO:0000259" key="14">
    <source>
        <dbReference type="SMART" id="SM00478"/>
    </source>
</evidence>
<keyword evidence="13" id="KW-0326">Glycosidase</keyword>
<accession>A0ABS7BW43</accession>
<evidence type="ECO:0000256" key="3">
    <source>
        <dbReference type="ARBA" id="ARBA00008343"/>
    </source>
</evidence>
<evidence type="ECO:0000313" key="15">
    <source>
        <dbReference type="EMBL" id="MBW7452868.1"/>
    </source>
</evidence>
<dbReference type="PANTHER" id="PTHR42944:SF1">
    <property type="entry name" value="ADENINE DNA GLYCOSYLASE"/>
    <property type="match status" value="1"/>
</dbReference>
<keyword evidence="11" id="KW-0411">Iron-sulfur</keyword>
<dbReference type="PROSITE" id="PS00764">
    <property type="entry name" value="ENDONUCLEASE_III_1"/>
    <property type="match status" value="1"/>
</dbReference>
<sequence>MNKATDFFWVTLMKWFNKNQRSYPWRFSDDPYHILIAEFLLQQTHVRKVESIYHLMLTTFPTIEKLAGSPESKVVDIITPIGLTYRAERLKKTAQTILTSYNGKVPVYYDELIKLSGVGDYIANAVLCYGYLQRTIPIDTNVIRLFCRYFGLTSDNPRPRTDKLLASRIREHFLPELQYKEANLAVLDFAGLICTANRPKCFECNLNDQCLYNNK</sequence>
<dbReference type="PIRSF" id="PIRSF001435">
    <property type="entry name" value="Nth"/>
    <property type="match status" value="1"/>
</dbReference>
<comment type="similarity">
    <text evidence="3">Belongs to the Nth/MutY family.</text>
</comment>
<dbReference type="InterPro" id="IPR044298">
    <property type="entry name" value="MIG/MutY"/>
</dbReference>